<dbReference type="PANTHER" id="PTHR47186">
    <property type="entry name" value="LEUCINE-RICH REPEAT-CONTAINING PROTEIN 57"/>
    <property type="match status" value="1"/>
</dbReference>
<proteinExistence type="predicted"/>
<evidence type="ECO:0000313" key="2">
    <source>
        <dbReference type="Proteomes" id="UP000823749"/>
    </source>
</evidence>
<reference evidence="1" key="1">
    <citation type="submission" date="2020-08" db="EMBL/GenBank/DDBJ databases">
        <title>Plant Genome Project.</title>
        <authorList>
            <person name="Zhang R.-G."/>
        </authorList>
    </citation>
    <scope>NUCLEOTIDE SEQUENCE</scope>
    <source>
        <strain evidence="1">WSP0</strain>
        <tissue evidence="1">Leaf</tissue>
    </source>
</reference>
<evidence type="ECO:0000313" key="1">
    <source>
        <dbReference type="EMBL" id="KAG5555848.1"/>
    </source>
</evidence>
<dbReference type="AlphaFoldDB" id="A0AAV6KT95"/>
<organism evidence="1 2">
    <name type="scientific">Rhododendron griersonianum</name>
    <dbReference type="NCBI Taxonomy" id="479676"/>
    <lineage>
        <taxon>Eukaryota</taxon>
        <taxon>Viridiplantae</taxon>
        <taxon>Streptophyta</taxon>
        <taxon>Embryophyta</taxon>
        <taxon>Tracheophyta</taxon>
        <taxon>Spermatophyta</taxon>
        <taxon>Magnoliopsida</taxon>
        <taxon>eudicotyledons</taxon>
        <taxon>Gunneridae</taxon>
        <taxon>Pentapetalae</taxon>
        <taxon>asterids</taxon>
        <taxon>Ericales</taxon>
        <taxon>Ericaceae</taxon>
        <taxon>Ericoideae</taxon>
        <taxon>Rhodoreae</taxon>
        <taxon>Rhododendron</taxon>
    </lineage>
</organism>
<dbReference type="SUPFAM" id="SSF52058">
    <property type="entry name" value="L domain-like"/>
    <property type="match status" value="1"/>
</dbReference>
<accession>A0AAV6KT95</accession>
<dbReference type="EMBL" id="JACTNZ010000003">
    <property type="protein sequence ID" value="KAG5555848.1"/>
    <property type="molecule type" value="Genomic_DNA"/>
</dbReference>
<keyword evidence="2" id="KW-1185">Reference proteome</keyword>
<dbReference type="Gene3D" id="3.80.10.10">
    <property type="entry name" value="Ribonuclease Inhibitor"/>
    <property type="match status" value="1"/>
</dbReference>
<name>A0AAV6KT95_9ERIC</name>
<protein>
    <submittedName>
        <fullName evidence="1">Uncharacterized protein</fullName>
    </submittedName>
</protein>
<dbReference type="PANTHER" id="PTHR47186:SF3">
    <property type="entry name" value="OS09G0267800 PROTEIN"/>
    <property type="match status" value="1"/>
</dbReference>
<gene>
    <name evidence="1" type="ORF">RHGRI_006486</name>
</gene>
<dbReference type="Proteomes" id="UP000823749">
    <property type="component" value="Chromosome 3"/>
</dbReference>
<dbReference type="InterPro" id="IPR032675">
    <property type="entry name" value="LRR_dom_sf"/>
</dbReference>
<comment type="caution">
    <text evidence="1">The sequence shown here is derived from an EMBL/GenBank/DDBJ whole genome shotgun (WGS) entry which is preliminary data.</text>
</comment>
<sequence length="230" mass="26021">MDSFIQSSDKDEELEDIGEEYIEENLTVIAIKCMILFTILHNMWLVRNERLSVKGENIVVIPERVRHVPFDSSLYCEFPKYLIKAKKLPMFLPSETGPNFGLSVEEAIPEKGIGGLTSLRIFLLLVNVELKSLGDGIQNLACLRELVIWGCPKLASLPAGFRHLSSLEHLEIRYCKNLELSEEFDLKGLKSLKKLVLNDSADALKNLTTLSESVLPNFGSFFDKAFRDED</sequence>